<evidence type="ECO:0000313" key="6">
    <source>
        <dbReference type="EMBL" id="QES87702.1"/>
    </source>
</evidence>
<dbReference type="AlphaFoldDB" id="A0A5P2G1J1"/>
<dbReference type="GO" id="GO:0003677">
    <property type="term" value="F:DNA binding"/>
    <property type="evidence" value="ECO:0007669"/>
    <property type="project" value="UniProtKB-UniRule"/>
</dbReference>
<sequence>MASIQDELLQEQILKAALQLYQQYGLKKVTMDDVAKLLGKTRTSLYYYYKNRDEIFEAVLDMVVNDFVNDIANAMDKTESINEKLKVFCLSKIKITEERKAIFTSLEKSVDPDTQSTHSKTMMAIHKRLMKLEATLLKKNILNAIEKGDIKELNPKNLDSFIFIILSGTRGIKREMSYDNNFTNLNYVVNTLVEMSMRWLN</sequence>
<dbReference type="Proteomes" id="UP000292424">
    <property type="component" value="Chromosome"/>
</dbReference>
<gene>
    <name evidence="6" type="ORF">E0W69_003155</name>
</gene>
<protein>
    <submittedName>
        <fullName evidence="6">TetR/AcrR family transcriptional regulator</fullName>
    </submittedName>
</protein>
<reference evidence="6 7" key="1">
    <citation type="submission" date="2019-09" db="EMBL/GenBank/DDBJ databases">
        <title>Complete genome sequence of Arachidicoccus sp. B3-10 isolated from apple orchard soil.</title>
        <authorList>
            <person name="Kim H.S."/>
            <person name="Han K.-I."/>
            <person name="Suh M.K."/>
            <person name="Lee K.C."/>
            <person name="Eom M.K."/>
            <person name="Kim J.-S."/>
            <person name="Kang S.W."/>
            <person name="Sin Y."/>
            <person name="Lee J.-S."/>
        </authorList>
    </citation>
    <scope>NUCLEOTIDE SEQUENCE [LARGE SCALE GENOMIC DNA]</scope>
    <source>
        <strain evidence="6 7">B3-10</strain>
    </source>
</reference>
<evidence type="ECO:0000256" key="1">
    <source>
        <dbReference type="ARBA" id="ARBA00023015"/>
    </source>
</evidence>
<accession>A0A5P2G1J1</accession>
<dbReference type="PANTHER" id="PTHR47506:SF6">
    <property type="entry name" value="HTH-TYPE TRANSCRIPTIONAL REPRESSOR NEMR"/>
    <property type="match status" value="1"/>
</dbReference>
<feature type="domain" description="HTH tetR-type" evidence="5">
    <location>
        <begin position="7"/>
        <end position="67"/>
    </location>
</feature>
<evidence type="ECO:0000256" key="3">
    <source>
        <dbReference type="ARBA" id="ARBA00023163"/>
    </source>
</evidence>
<dbReference type="InterPro" id="IPR009057">
    <property type="entry name" value="Homeodomain-like_sf"/>
</dbReference>
<proteinExistence type="predicted"/>
<evidence type="ECO:0000256" key="2">
    <source>
        <dbReference type="ARBA" id="ARBA00023125"/>
    </source>
</evidence>
<evidence type="ECO:0000256" key="4">
    <source>
        <dbReference type="PROSITE-ProRule" id="PRU00335"/>
    </source>
</evidence>
<dbReference type="Gene3D" id="1.10.357.10">
    <property type="entry name" value="Tetracycline Repressor, domain 2"/>
    <property type="match status" value="1"/>
</dbReference>
<evidence type="ECO:0000313" key="7">
    <source>
        <dbReference type="Proteomes" id="UP000292424"/>
    </source>
</evidence>
<dbReference type="PRINTS" id="PR00455">
    <property type="entry name" value="HTHTETR"/>
</dbReference>
<dbReference type="EMBL" id="CP044016">
    <property type="protein sequence ID" value="QES87702.1"/>
    <property type="molecule type" value="Genomic_DNA"/>
</dbReference>
<keyword evidence="1" id="KW-0805">Transcription regulation</keyword>
<feature type="DNA-binding region" description="H-T-H motif" evidence="4">
    <location>
        <begin position="30"/>
        <end position="49"/>
    </location>
</feature>
<dbReference type="InterPro" id="IPR001647">
    <property type="entry name" value="HTH_TetR"/>
</dbReference>
<dbReference type="RefSeq" id="WP_131328589.1">
    <property type="nucleotide sequence ID" value="NZ_CP044016.1"/>
</dbReference>
<dbReference type="SUPFAM" id="SSF46689">
    <property type="entry name" value="Homeodomain-like"/>
    <property type="match status" value="1"/>
</dbReference>
<keyword evidence="7" id="KW-1185">Reference proteome</keyword>
<dbReference type="PROSITE" id="PS50977">
    <property type="entry name" value="HTH_TETR_2"/>
    <property type="match status" value="1"/>
</dbReference>
<dbReference type="OrthoDB" id="9789566at2"/>
<dbReference type="Pfam" id="PF00440">
    <property type="entry name" value="TetR_N"/>
    <property type="match status" value="1"/>
</dbReference>
<dbReference type="Gene3D" id="1.10.10.60">
    <property type="entry name" value="Homeodomain-like"/>
    <property type="match status" value="1"/>
</dbReference>
<keyword evidence="2 4" id="KW-0238">DNA-binding</keyword>
<organism evidence="6 7">
    <name type="scientific">Rhizosphaericola mali</name>
    <dbReference type="NCBI Taxonomy" id="2545455"/>
    <lineage>
        <taxon>Bacteria</taxon>
        <taxon>Pseudomonadati</taxon>
        <taxon>Bacteroidota</taxon>
        <taxon>Chitinophagia</taxon>
        <taxon>Chitinophagales</taxon>
        <taxon>Chitinophagaceae</taxon>
        <taxon>Rhizosphaericola</taxon>
    </lineage>
</organism>
<evidence type="ECO:0000259" key="5">
    <source>
        <dbReference type="PROSITE" id="PS50977"/>
    </source>
</evidence>
<dbReference type="KEGG" id="arac:E0W69_003155"/>
<keyword evidence="3" id="KW-0804">Transcription</keyword>
<name>A0A5P2G1J1_9BACT</name>
<dbReference type="PANTHER" id="PTHR47506">
    <property type="entry name" value="TRANSCRIPTIONAL REGULATORY PROTEIN"/>
    <property type="match status" value="1"/>
</dbReference>